<dbReference type="InterPro" id="IPR048583">
    <property type="entry name" value="RNase_E_G_thioredoxin-like"/>
</dbReference>
<keyword evidence="5" id="KW-1003">Cell membrane</keyword>
<evidence type="ECO:0000256" key="8">
    <source>
        <dbReference type="ARBA" id="ARBA00022552"/>
    </source>
</evidence>
<dbReference type="AlphaFoldDB" id="A0A9D6Z5N7"/>
<evidence type="ECO:0000313" key="20">
    <source>
        <dbReference type="EMBL" id="MBI5252180.1"/>
    </source>
</evidence>
<dbReference type="SMART" id="SM00316">
    <property type="entry name" value="S1"/>
    <property type="match status" value="1"/>
</dbReference>
<keyword evidence="10" id="KW-0540">Nuclease</keyword>
<comment type="subcellular location">
    <subcellularLocation>
        <location evidence="2">Cytoplasm</location>
    </subcellularLocation>
</comment>
<feature type="compositionally biased region" description="Basic and acidic residues" evidence="18">
    <location>
        <begin position="678"/>
        <end position="689"/>
    </location>
</feature>
<evidence type="ECO:0000313" key="21">
    <source>
        <dbReference type="Proteomes" id="UP000807825"/>
    </source>
</evidence>
<dbReference type="Gene3D" id="2.40.50.140">
    <property type="entry name" value="Nucleic acid-binding proteins"/>
    <property type="match status" value="1"/>
</dbReference>
<dbReference type="GO" id="GO:0005737">
    <property type="term" value="C:cytoplasm"/>
    <property type="evidence" value="ECO:0007669"/>
    <property type="project" value="UniProtKB-SubCell"/>
</dbReference>
<dbReference type="Gene3D" id="3.40.1260.20">
    <property type="entry name" value="Ribonuclease E, catalytic domain"/>
    <property type="match status" value="1"/>
</dbReference>
<keyword evidence="13" id="KW-0255">Endonuclease</keyword>
<dbReference type="GO" id="GO:0006364">
    <property type="term" value="P:rRNA processing"/>
    <property type="evidence" value="ECO:0007669"/>
    <property type="project" value="UniProtKB-KW"/>
</dbReference>
<keyword evidence="7" id="KW-0997">Cell inner membrane</keyword>
<name>A0A9D6Z5N7_9BACT</name>
<evidence type="ECO:0000256" key="6">
    <source>
        <dbReference type="ARBA" id="ARBA00022490"/>
    </source>
</evidence>
<feature type="region of interest" description="Disordered" evidence="18">
    <location>
        <begin position="646"/>
        <end position="701"/>
    </location>
</feature>
<evidence type="ECO:0000256" key="7">
    <source>
        <dbReference type="ARBA" id="ARBA00022519"/>
    </source>
</evidence>
<evidence type="ECO:0000256" key="5">
    <source>
        <dbReference type="ARBA" id="ARBA00022475"/>
    </source>
</evidence>
<protein>
    <recommendedName>
        <fullName evidence="4">Ribonuclease G</fullName>
    </recommendedName>
</protein>
<gene>
    <name evidence="20" type="ORF">HY912_22015</name>
</gene>
<keyword evidence="11" id="KW-0479">Metal-binding</keyword>
<comment type="similarity">
    <text evidence="3">Belongs to the RNase E/G family. RNase G subfamily.</text>
</comment>
<keyword evidence="16" id="KW-0694">RNA-binding</keyword>
<dbReference type="SUPFAM" id="SSF50249">
    <property type="entry name" value="Nucleic acid-binding proteins"/>
    <property type="match status" value="1"/>
</dbReference>
<dbReference type="EMBL" id="JACRDE010000577">
    <property type="protein sequence ID" value="MBI5252180.1"/>
    <property type="molecule type" value="Genomic_DNA"/>
</dbReference>
<keyword evidence="15" id="KW-0460">Magnesium</keyword>
<organism evidence="20 21">
    <name type="scientific">Desulfomonile tiedjei</name>
    <dbReference type="NCBI Taxonomy" id="2358"/>
    <lineage>
        <taxon>Bacteria</taxon>
        <taxon>Pseudomonadati</taxon>
        <taxon>Thermodesulfobacteriota</taxon>
        <taxon>Desulfomonilia</taxon>
        <taxon>Desulfomonilales</taxon>
        <taxon>Desulfomonilaceae</taxon>
        <taxon>Desulfomonile</taxon>
    </lineage>
</organism>
<evidence type="ECO:0000256" key="16">
    <source>
        <dbReference type="ARBA" id="ARBA00022884"/>
    </source>
</evidence>
<keyword evidence="17" id="KW-0472">Membrane</keyword>
<proteinExistence type="inferred from homology"/>
<dbReference type="InterPro" id="IPR003029">
    <property type="entry name" value="S1_domain"/>
</dbReference>
<evidence type="ECO:0000256" key="11">
    <source>
        <dbReference type="ARBA" id="ARBA00022723"/>
    </source>
</evidence>
<feature type="domain" description="S1 motif" evidence="19">
    <location>
        <begin position="40"/>
        <end position="121"/>
    </location>
</feature>
<reference evidence="20" key="1">
    <citation type="submission" date="2020-07" db="EMBL/GenBank/DDBJ databases">
        <title>Huge and variable diversity of episymbiotic CPR bacteria and DPANN archaea in groundwater ecosystems.</title>
        <authorList>
            <person name="He C.Y."/>
            <person name="Keren R."/>
            <person name="Whittaker M."/>
            <person name="Farag I.F."/>
            <person name="Doudna J."/>
            <person name="Cate J.H.D."/>
            <person name="Banfield J.F."/>
        </authorList>
    </citation>
    <scope>NUCLEOTIDE SEQUENCE</scope>
    <source>
        <strain evidence="20">NC_groundwater_1664_Pr3_B-0.1um_52_9</strain>
    </source>
</reference>
<evidence type="ECO:0000256" key="10">
    <source>
        <dbReference type="ARBA" id="ARBA00022722"/>
    </source>
</evidence>
<dbReference type="Pfam" id="PF00575">
    <property type="entry name" value="S1"/>
    <property type="match status" value="1"/>
</dbReference>
<dbReference type="Proteomes" id="UP000807825">
    <property type="component" value="Unassembled WGS sequence"/>
</dbReference>
<evidence type="ECO:0000259" key="19">
    <source>
        <dbReference type="PROSITE" id="PS50126"/>
    </source>
</evidence>
<evidence type="ECO:0000256" key="17">
    <source>
        <dbReference type="ARBA" id="ARBA00023136"/>
    </source>
</evidence>
<dbReference type="PROSITE" id="PS50126">
    <property type="entry name" value="S1"/>
    <property type="match status" value="1"/>
</dbReference>
<dbReference type="PANTHER" id="PTHR30001">
    <property type="entry name" value="RIBONUCLEASE"/>
    <property type="match status" value="1"/>
</dbReference>
<keyword evidence="9" id="KW-0819">tRNA processing</keyword>
<evidence type="ECO:0000256" key="2">
    <source>
        <dbReference type="ARBA" id="ARBA00004496"/>
    </source>
</evidence>
<dbReference type="NCBIfam" id="TIGR00757">
    <property type="entry name" value="RNaseEG"/>
    <property type="match status" value="1"/>
</dbReference>
<dbReference type="GO" id="GO:0008033">
    <property type="term" value="P:tRNA processing"/>
    <property type="evidence" value="ECO:0007669"/>
    <property type="project" value="UniProtKB-KW"/>
</dbReference>
<comment type="cofactor">
    <cofactor evidence="1">
        <name>Mg(2+)</name>
        <dbReference type="ChEBI" id="CHEBI:18420"/>
    </cofactor>
</comment>
<keyword evidence="6" id="KW-0963">Cytoplasm</keyword>
<evidence type="ECO:0000256" key="13">
    <source>
        <dbReference type="ARBA" id="ARBA00022759"/>
    </source>
</evidence>
<dbReference type="GO" id="GO:0046872">
    <property type="term" value="F:metal ion binding"/>
    <property type="evidence" value="ECO:0007669"/>
    <property type="project" value="UniProtKB-KW"/>
</dbReference>
<evidence type="ECO:0000256" key="9">
    <source>
        <dbReference type="ARBA" id="ARBA00022694"/>
    </source>
</evidence>
<dbReference type="Pfam" id="PF10150">
    <property type="entry name" value="RNase_E_G"/>
    <property type="match status" value="1"/>
</dbReference>
<keyword evidence="14" id="KW-0378">Hydrolase</keyword>
<dbReference type="GO" id="GO:0004540">
    <property type="term" value="F:RNA nuclease activity"/>
    <property type="evidence" value="ECO:0007669"/>
    <property type="project" value="InterPro"/>
</dbReference>
<dbReference type="InterPro" id="IPR004659">
    <property type="entry name" value="RNase_E/G"/>
</dbReference>
<dbReference type="InterPro" id="IPR012340">
    <property type="entry name" value="NA-bd_OB-fold"/>
</dbReference>
<evidence type="ECO:0000256" key="15">
    <source>
        <dbReference type="ARBA" id="ARBA00022842"/>
    </source>
</evidence>
<dbReference type="InterPro" id="IPR019307">
    <property type="entry name" value="RNA-bd_AU-1/RNase_E/G"/>
</dbReference>
<feature type="region of interest" description="Disordered" evidence="18">
    <location>
        <begin position="522"/>
        <end position="560"/>
    </location>
</feature>
<evidence type="ECO:0000256" key="12">
    <source>
        <dbReference type="ARBA" id="ARBA00022730"/>
    </source>
</evidence>
<keyword evidence="8" id="KW-0698">rRNA processing</keyword>
<dbReference type="GO" id="GO:0016787">
    <property type="term" value="F:hydrolase activity"/>
    <property type="evidence" value="ECO:0007669"/>
    <property type="project" value="UniProtKB-KW"/>
</dbReference>
<evidence type="ECO:0000256" key="14">
    <source>
        <dbReference type="ARBA" id="ARBA00022801"/>
    </source>
</evidence>
<comment type="caution">
    <text evidence="20">The sequence shown here is derived from an EMBL/GenBank/DDBJ whole genome shotgun (WGS) entry which is preliminary data.</text>
</comment>
<evidence type="ECO:0000256" key="4">
    <source>
        <dbReference type="ARBA" id="ARBA00017719"/>
    </source>
</evidence>
<feature type="compositionally biased region" description="Basic residues" evidence="18">
    <location>
        <begin position="530"/>
        <end position="542"/>
    </location>
</feature>
<evidence type="ECO:0000256" key="3">
    <source>
        <dbReference type="ARBA" id="ARBA00005663"/>
    </source>
</evidence>
<dbReference type="GO" id="GO:0004519">
    <property type="term" value="F:endonuclease activity"/>
    <property type="evidence" value="ECO:0007669"/>
    <property type="project" value="UniProtKB-KW"/>
</dbReference>
<dbReference type="CDD" id="cd04453">
    <property type="entry name" value="S1_RNase_E"/>
    <property type="match status" value="1"/>
</dbReference>
<sequence>MSKKMLINASQPEECRVAVVCDGLLEELDVQVKAREATLGNIYKGVVGRIEPSLQAVFVDYGAERNGFLSINDVHPSYFPESFEGARRRPRIQDVFKKDDHVLVQVNKEERNTKGACLTTNVSMAGRYLVLMPGTDLYGVSRKIEDEKERKKLKEIVKQFKLPENMGFIIRTAGMGRTKTELARDLDYLLRLWESIEGNLAKYEAPVLLYREHDIVIRSIREHFSSDISEILVDEKDTHRKVREFFHQVMPKYENLVKMYQEKRPLFNKYQLEEQVEQVYRKRIRLKSGGYIIIEPTEALVTVDVNSGSATKEKGIEETAYRVNMEAAPEIARQLRLRDLGGIIVIDFIDMTQKKHKQDVEKAIKTILKTDRARNKILRISALGLLELSRQRLRSVLGTGEYTDCPMCDGQGRIKSPEMAALSVFRKIKSLLIKTNVSEVRATVPVKVGEYLLNRMRAALVEMESQYNARVTVMVKENLPEKDILVEALKEEAIQEPVQVEAIISAPTLVAEIASVSEEETLTELDQKKTSKSRQRRRRGRTKVTSENEEGIESGAELAAESEISCEEEAYNRAFGDEPAQEPLDIALEPAASPELETVAPQTDVRFAAGTGITHDEEFQTESVLPLEREEHTVAAEEEIVERTAQMAAAGQPEMERTSSEVSLPENMAAESPELPSDTEKKETKEKAPRKSLLQSYLPFS</sequence>
<evidence type="ECO:0000256" key="1">
    <source>
        <dbReference type="ARBA" id="ARBA00001946"/>
    </source>
</evidence>
<keyword evidence="12" id="KW-0699">rRNA-binding</keyword>
<dbReference type="PANTHER" id="PTHR30001:SF1">
    <property type="entry name" value="RIBONUCLEASE E_G-LIKE PROTEIN, CHLOROPLASTIC"/>
    <property type="match status" value="1"/>
</dbReference>
<dbReference type="GO" id="GO:0019843">
    <property type="term" value="F:rRNA binding"/>
    <property type="evidence" value="ECO:0007669"/>
    <property type="project" value="UniProtKB-KW"/>
</dbReference>
<accession>A0A9D6Z5N7</accession>
<evidence type="ECO:0000256" key="18">
    <source>
        <dbReference type="SAM" id="MobiDB-lite"/>
    </source>
</evidence>
<dbReference type="Pfam" id="PF20833">
    <property type="entry name" value="RNase_E_G_Thio"/>
    <property type="match status" value="1"/>
</dbReference>